<name>A6JGA6_RAT</name>
<dbReference type="AlphaFoldDB" id="A6JGA6"/>
<sequence length="53" mass="5933">MLVNLLDKEGHISVTGCGFQMCFFLGLCGTYYILLTLMGYDCFLGICNPLRYA</sequence>
<evidence type="ECO:0000256" key="1">
    <source>
        <dbReference type="SAM" id="Phobius"/>
    </source>
</evidence>
<evidence type="ECO:0000313" key="3">
    <source>
        <dbReference type="Proteomes" id="UP000234681"/>
    </source>
</evidence>
<dbReference type="PANTHER" id="PTHR26453">
    <property type="entry name" value="OLFACTORY RECEPTOR"/>
    <property type="match status" value="1"/>
</dbReference>
<dbReference type="EMBL" id="CH473985">
    <property type="protein sequence ID" value="EDL94762.1"/>
    <property type="molecule type" value="Genomic_DNA"/>
</dbReference>
<evidence type="ECO:0000313" key="2">
    <source>
        <dbReference type="EMBL" id="EDL94762.1"/>
    </source>
</evidence>
<feature type="non-terminal residue" evidence="2">
    <location>
        <position position="53"/>
    </location>
</feature>
<keyword evidence="1" id="KW-1133">Transmembrane helix</keyword>
<accession>A6JGA6</accession>
<dbReference type="SUPFAM" id="SSF81321">
    <property type="entry name" value="Family A G protein-coupled receptor-like"/>
    <property type="match status" value="1"/>
</dbReference>
<keyword evidence="1" id="KW-0472">Membrane</keyword>
<reference evidence="3" key="1">
    <citation type="submission" date="2005-09" db="EMBL/GenBank/DDBJ databases">
        <authorList>
            <person name="Mural R.J."/>
            <person name="Li P.W."/>
            <person name="Adams M.D."/>
            <person name="Amanatides P.G."/>
            <person name="Baden-Tillson H."/>
            <person name="Barnstead M."/>
            <person name="Chin S.H."/>
            <person name="Dew I."/>
            <person name="Evans C.A."/>
            <person name="Ferriera S."/>
            <person name="Flanigan M."/>
            <person name="Fosler C."/>
            <person name="Glodek A."/>
            <person name="Gu Z."/>
            <person name="Holt R.A."/>
            <person name="Jennings D."/>
            <person name="Kraft C.L."/>
            <person name="Lu F."/>
            <person name="Nguyen T."/>
            <person name="Nusskern D.R."/>
            <person name="Pfannkoch C.M."/>
            <person name="Sitter C."/>
            <person name="Sutton G.G."/>
            <person name="Venter J.C."/>
            <person name="Wang Z."/>
            <person name="Woodage T."/>
            <person name="Zheng X.H."/>
            <person name="Zhong F."/>
        </authorList>
    </citation>
    <scope>NUCLEOTIDE SEQUENCE [LARGE SCALE GENOMIC DNA]</scope>
    <source>
        <strain>BN</strain>
        <strain evidence="3">Sprague-Dawley</strain>
    </source>
</reference>
<dbReference type="Gene3D" id="1.20.1070.10">
    <property type="entry name" value="Rhodopsin 7-helix transmembrane proteins"/>
    <property type="match status" value="1"/>
</dbReference>
<protein>
    <submittedName>
        <fullName evidence="2">RCG20496</fullName>
    </submittedName>
</protein>
<feature type="transmembrane region" description="Helical" evidence="1">
    <location>
        <begin position="12"/>
        <end position="34"/>
    </location>
</feature>
<proteinExistence type="predicted"/>
<gene>
    <name evidence="2" type="ORF">rCG_20496</name>
</gene>
<keyword evidence="1" id="KW-0812">Transmembrane</keyword>
<dbReference type="Proteomes" id="UP000234681">
    <property type="component" value="Chromosome 13"/>
</dbReference>
<organism evidence="2 3">
    <name type="scientific">Rattus norvegicus</name>
    <name type="common">Rat</name>
    <dbReference type="NCBI Taxonomy" id="10116"/>
    <lineage>
        <taxon>Eukaryota</taxon>
        <taxon>Metazoa</taxon>
        <taxon>Chordata</taxon>
        <taxon>Craniata</taxon>
        <taxon>Vertebrata</taxon>
        <taxon>Euteleostomi</taxon>
        <taxon>Mammalia</taxon>
        <taxon>Eutheria</taxon>
        <taxon>Euarchontoglires</taxon>
        <taxon>Glires</taxon>
        <taxon>Rodentia</taxon>
        <taxon>Myomorpha</taxon>
        <taxon>Muroidea</taxon>
        <taxon>Muridae</taxon>
        <taxon>Murinae</taxon>
        <taxon>Rattus</taxon>
    </lineage>
</organism>